<proteinExistence type="predicted"/>
<evidence type="ECO:0000313" key="1">
    <source>
        <dbReference type="EMBL" id="CAD8081950.1"/>
    </source>
</evidence>
<sequence length="96" mass="11313">MQTEISLQQSRDQLITGRSKKTAYENCLNFCAWILCCCFPYPYELESQGILDCFKNLDVLKNNYLLMLRLNNNGGYEVTFLISQQISYFNKRQHNI</sequence>
<organism evidence="1 2">
    <name type="scientific">Paramecium sonneborni</name>
    <dbReference type="NCBI Taxonomy" id="65129"/>
    <lineage>
        <taxon>Eukaryota</taxon>
        <taxon>Sar</taxon>
        <taxon>Alveolata</taxon>
        <taxon>Ciliophora</taxon>
        <taxon>Intramacronucleata</taxon>
        <taxon>Oligohymenophorea</taxon>
        <taxon>Peniculida</taxon>
        <taxon>Parameciidae</taxon>
        <taxon>Paramecium</taxon>
    </lineage>
</organism>
<name>A0A8S1MNZ7_9CILI</name>
<comment type="caution">
    <text evidence="1">The sequence shown here is derived from an EMBL/GenBank/DDBJ whole genome shotgun (WGS) entry which is preliminary data.</text>
</comment>
<accession>A0A8S1MNZ7</accession>
<dbReference type="Proteomes" id="UP000692954">
    <property type="component" value="Unassembled WGS sequence"/>
</dbReference>
<reference evidence="1" key="1">
    <citation type="submission" date="2021-01" db="EMBL/GenBank/DDBJ databases">
        <authorList>
            <consortium name="Genoscope - CEA"/>
            <person name="William W."/>
        </authorList>
    </citation>
    <scope>NUCLEOTIDE SEQUENCE</scope>
</reference>
<dbReference type="EMBL" id="CAJJDN010000042">
    <property type="protein sequence ID" value="CAD8081950.1"/>
    <property type="molecule type" value="Genomic_DNA"/>
</dbReference>
<gene>
    <name evidence="1" type="ORF">PSON_ATCC_30995.1.T0420304</name>
</gene>
<evidence type="ECO:0000313" key="2">
    <source>
        <dbReference type="Proteomes" id="UP000692954"/>
    </source>
</evidence>
<dbReference type="AlphaFoldDB" id="A0A8S1MNZ7"/>
<protein>
    <submittedName>
        <fullName evidence="1">Uncharacterized protein</fullName>
    </submittedName>
</protein>
<keyword evidence="2" id="KW-1185">Reference proteome</keyword>